<evidence type="ECO:0000313" key="2">
    <source>
        <dbReference type="Proteomes" id="UP000315003"/>
    </source>
</evidence>
<dbReference type="EMBL" id="CP036272">
    <property type="protein sequence ID" value="QDT60196.1"/>
    <property type="molecule type" value="Genomic_DNA"/>
</dbReference>
<keyword evidence="2" id="KW-1185">Reference proteome</keyword>
<organism evidence="1 2">
    <name type="scientific">Stieleria bergensis</name>
    <dbReference type="NCBI Taxonomy" id="2528025"/>
    <lineage>
        <taxon>Bacteria</taxon>
        <taxon>Pseudomonadati</taxon>
        <taxon>Planctomycetota</taxon>
        <taxon>Planctomycetia</taxon>
        <taxon>Pirellulales</taxon>
        <taxon>Pirellulaceae</taxon>
        <taxon>Stieleria</taxon>
    </lineage>
</organism>
<accession>A0A517SVP5</accession>
<proteinExistence type="predicted"/>
<dbReference type="AlphaFoldDB" id="A0A517SVP5"/>
<evidence type="ECO:0000313" key="1">
    <source>
        <dbReference type="EMBL" id="QDT60196.1"/>
    </source>
</evidence>
<name>A0A517SVP5_9BACT</name>
<gene>
    <name evidence="1" type="ORF">SV7mr_27130</name>
</gene>
<sequence length="104" mass="11844">MRFQALVLIGTIRCRAHTIFSPPNTEKSVSEQSDFPKYKTPEIVESRSELISVSGKVQQVFITAVFGLSRSWTPNRDRAESSHLHCGYNTARLIAIQRSTRIHR</sequence>
<protein>
    <submittedName>
        <fullName evidence="1">Uncharacterized protein</fullName>
    </submittedName>
</protein>
<reference evidence="1 2" key="1">
    <citation type="submission" date="2019-02" db="EMBL/GenBank/DDBJ databases">
        <title>Deep-cultivation of Planctomycetes and their phenomic and genomic characterization uncovers novel biology.</title>
        <authorList>
            <person name="Wiegand S."/>
            <person name="Jogler M."/>
            <person name="Boedeker C."/>
            <person name="Pinto D."/>
            <person name="Vollmers J."/>
            <person name="Rivas-Marin E."/>
            <person name="Kohn T."/>
            <person name="Peeters S.H."/>
            <person name="Heuer A."/>
            <person name="Rast P."/>
            <person name="Oberbeckmann S."/>
            <person name="Bunk B."/>
            <person name="Jeske O."/>
            <person name="Meyerdierks A."/>
            <person name="Storesund J.E."/>
            <person name="Kallscheuer N."/>
            <person name="Luecker S."/>
            <person name="Lage O.M."/>
            <person name="Pohl T."/>
            <person name="Merkel B.J."/>
            <person name="Hornburger P."/>
            <person name="Mueller R.-W."/>
            <person name="Bruemmer F."/>
            <person name="Labrenz M."/>
            <person name="Spormann A.M."/>
            <person name="Op den Camp H."/>
            <person name="Overmann J."/>
            <person name="Amann R."/>
            <person name="Jetten M.S.M."/>
            <person name="Mascher T."/>
            <person name="Medema M.H."/>
            <person name="Devos D.P."/>
            <person name="Kaster A.-K."/>
            <person name="Ovreas L."/>
            <person name="Rohde M."/>
            <person name="Galperin M.Y."/>
            <person name="Jogler C."/>
        </authorList>
    </citation>
    <scope>NUCLEOTIDE SEQUENCE [LARGE SCALE GENOMIC DNA]</scope>
    <source>
        <strain evidence="1 2">SV_7m_r</strain>
    </source>
</reference>
<dbReference type="Proteomes" id="UP000315003">
    <property type="component" value="Chromosome"/>
</dbReference>